<reference evidence="4 5" key="1">
    <citation type="journal article" date="2016" name="Int. J. Syst. Evol. Microbiol.">
        <title>Caldimicrobium thiodismutans sp. nov., a sulfur-disproportionating bacterium isolated from a hot spring, and emended description of the genus Caldimicrobium.</title>
        <authorList>
            <person name="Kojima H."/>
            <person name="Umezawa K."/>
            <person name="Fukui M."/>
        </authorList>
    </citation>
    <scope>NUCLEOTIDE SEQUENCE [LARGE SCALE GENOMIC DNA]</scope>
    <source>
        <strain evidence="4 5">TF1</strain>
    </source>
</reference>
<comment type="similarity">
    <text evidence="1">Belongs to the NodU/CmcH family.</text>
</comment>
<gene>
    <name evidence="4" type="ORF">THC_1198</name>
</gene>
<dbReference type="CDD" id="cd24100">
    <property type="entry name" value="ASKHA_NBD_MJ1051-like_N"/>
    <property type="match status" value="1"/>
</dbReference>
<evidence type="ECO:0000256" key="1">
    <source>
        <dbReference type="ARBA" id="ARBA00006129"/>
    </source>
</evidence>
<dbReference type="GO" id="GO:0016740">
    <property type="term" value="F:transferase activity"/>
    <property type="evidence" value="ECO:0007669"/>
    <property type="project" value="UniProtKB-KW"/>
</dbReference>
<dbReference type="Gene3D" id="3.30.420.40">
    <property type="match status" value="2"/>
</dbReference>
<evidence type="ECO:0000313" key="5">
    <source>
        <dbReference type="Proteomes" id="UP000068196"/>
    </source>
</evidence>
<sequence length="584" mass="67768">MKILGIQLGHNSTVAILQDGKITHAVSQEKFDNKKISSNFPKEAIEWFFNESGITPEEINYIAICGKFIFPNQLYIDNNTTSVSSFNKKNYKDYVKYLMATTFPNLYWKYLFLKNNLINKKTKQSLLEQLSKVLNLKIESIENRIIFVRHHTCHAYSAYYSCLDRKKPALILTLDGSGDYSCSTVSIYNEKNKKIERIASTPWLYSPGYVYSEITRFLGMKPLEHEYKVMGLSPYSKYEISREICDKIFKPLLWIDKDGLTFKSSIPTNRLMYYFKDKLLGMRFDNIAGGLQLWLEELVIQWIKNAIKITGIKNIYLGGGVFMNVKLNKKIMEMEEIEGCYFMPSCGDESNPFGACFYVYKTKTDNDPEPLKDLYLGPEYSDEEIKLYFDKNKLHQKYNIEYYDDIEKKVATLLSEFKIVARFKGRAEWGARALGNRSILANPSDLKSFYEVNDTIKQRDFWMPFAPSILDEDENKYIINPKKIKAPYMIVAFDSTELAQQHLKAAMHQADKTLRPQIVYRSQNPDYWRLIKYFKEITGIGGVLNTSLNLHGYPLVATLDQLLFTLENSKLKYAAVGNYLISKK</sequence>
<evidence type="ECO:0000259" key="2">
    <source>
        <dbReference type="Pfam" id="PF02543"/>
    </source>
</evidence>
<name>A0A0U5ARN7_9BACT</name>
<proteinExistence type="inferred from homology"/>
<reference evidence="5" key="2">
    <citation type="journal article" date="2016" name="Int. J. Syst. Evol. Microbiol.">
        <title>Caldimicrobium thiodismutans sp. nov., a sulfur-disproportionating bacterium isolated from a hot spring.</title>
        <authorList>
            <person name="Kojima H."/>
            <person name="Umezawa K."/>
            <person name="Fukui M."/>
        </authorList>
    </citation>
    <scope>NUCLEOTIDE SEQUENCE [LARGE SCALE GENOMIC DNA]</scope>
    <source>
        <strain evidence="5">TF1</strain>
    </source>
</reference>
<feature type="domain" description="Carbamoyltransferase C-terminal" evidence="3">
    <location>
        <begin position="411"/>
        <end position="583"/>
    </location>
</feature>
<dbReference type="Proteomes" id="UP000068196">
    <property type="component" value="Chromosome"/>
</dbReference>
<keyword evidence="4" id="KW-0808">Transferase</keyword>
<dbReference type="PANTHER" id="PTHR34847">
    <property type="entry name" value="NODULATION PROTEIN U"/>
    <property type="match status" value="1"/>
</dbReference>
<organism evidence="4 5">
    <name type="scientific">Caldimicrobium thiodismutans</name>
    <dbReference type="NCBI Taxonomy" id="1653476"/>
    <lineage>
        <taxon>Bacteria</taxon>
        <taxon>Pseudomonadati</taxon>
        <taxon>Thermodesulfobacteriota</taxon>
        <taxon>Thermodesulfobacteria</taxon>
        <taxon>Thermodesulfobacteriales</taxon>
        <taxon>Thermodesulfobacteriaceae</taxon>
        <taxon>Caldimicrobium</taxon>
    </lineage>
</organism>
<feature type="domain" description="Carbamoyltransferase" evidence="2">
    <location>
        <begin position="2"/>
        <end position="355"/>
    </location>
</feature>
<dbReference type="SUPFAM" id="SSF53067">
    <property type="entry name" value="Actin-like ATPase domain"/>
    <property type="match status" value="1"/>
</dbReference>
<dbReference type="InterPro" id="IPR043129">
    <property type="entry name" value="ATPase_NBD"/>
</dbReference>
<dbReference type="Pfam" id="PF16861">
    <property type="entry name" value="Carbam_trans_C"/>
    <property type="match status" value="1"/>
</dbReference>
<dbReference type="EMBL" id="AP014945">
    <property type="protein sequence ID" value="BAU23569.1"/>
    <property type="molecule type" value="Genomic_DNA"/>
</dbReference>
<dbReference type="KEGG" id="cthi:THC_1198"/>
<dbReference type="AlphaFoldDB" id="A0A0U5ARN7"/>
<dbReference type="InterPro" id="IPR003696">
    <property type="entry name" value="Carbtransf_dom"/>
</dbReference>
<accession>A0A0U5ARN7</accession>
<dbReference type="PANTHER" id="PTHR34847:SF1">
    <property type="entry name" value="NODULATION PROTEIN U"/>
    <property type="match status" value="1"/>
</dbReference>
<dbReference type="InterPro" id="IPR031730">
    <property type="entry name" value="Carbam_trans_C"/>
</dbReference>
<evidence type="ECO:0000259" key="3">
    <source>
        <dbReference type="Pfam" id="PF16861"/>
    </source>
</evidence>
<keyword evidence="5" id="KW-1185">Reference proteome</keyword>
<dbReference type="Gene3D" id="3.90.870.20">
    <property type="entry name" value="Carbamoyltransferase, C-terminal domain"/>
    <property type="match status" value="1"/>
</dbReference>
<protein>
    <submittedName>
        <fullName evidence="4">Carbamoyltransferase</fullName>
    </submittedName>
</protein>
<dbReference type="InterPro" id="IPR051338">
    <property type="entry name" value="NodU/CmcH_Carbamoyltrnsfr"/>
</dbReference>
<dbReference type="InterPro" id="IPR038152">
    <property type="entry name" value="Carbam_trans_C_sf"/>
</dbReference>
<dbReference type="STRING" id="1653476.THC_1198"/>
<dbReference type="Pfam" id="PF02543">
    <property type="entry name" value="Carbam_trans_N"/>
    <property type="match status" value="1"/>
</dbReference>
<evidence type="ECO:0000313" key="4">
    <source>
        <dbReference type="EMBL" id="BAU23569.1"/>
    </source>
</evidence>